<dbReference type="Gene3D" id="3.40.50.1820">
    <property type="entry name" value="alpha/beta hydrolase"/>
    <property type="match status" value="1"/>
</dbReference>
<keyword evidence="1" id="KW-0812">Transmembrane</keyword>
<name>A0A1R2C8X7_9CILI</name>
<evidence type="ECO:0000256" key="1">
    <source>
        <dbReference type="SAM" id="Phobius"/>
    </source>
</evidence>
<protein>
    <recommendedName>
        <fullName evidence="2">Partial AB-hydrolase lipase domain-containing protein</fullName>
    </recommendedName>
</protein>
<dbReference type="Proteomes" id="UP000187209">
    <property type="component" value="Unassembled WGS sequence"/>
</dbReference>
<organism evidence="3 4">
    <name type="scientific">Stentor coeruleus</name>
    <dbReference type="NCBI Taxonomy" id="5963"/>
    <lineage>
        <taxon>Eukaryota</taxon>
        <taxon>Sar</taxon>
        <taxon>Alveolata</taxon>
        <taxon>Ciliophora</taxon>
        <taxon>Postciliodesmatophora</taxon>
        <taxon>Heterotrichea</taxon>
        <taxon>Heterotrichida</taxon>
        <taxon>Stentoridae</taxon>
        <taxon>Stentor</taxon>
    </lineage>
</organism>
<dbReference type="GO" id="GO:0006629">
    <property type="term" value="P:lipid metabolic process"/>
    <property type="evidence" value="ECO:0007669"/>
    <property type="project" value="InterPro"/>
</dbReference>
<keyword evidence="1" id="KW-1133">Transmembrane helix</keyword>
<dbReference type="InterPro" id="IPR006693">
    <property type="entry name" value="AB_hydrolase_lipase"/>
</dbReference>
<feature type="domain" description="Partial AB-hydrolase lipase" evidence="2">
    <location>
        <begin position="47"/>
        <end position="98"/>
    </location>
</feature>
<dbReference type="PANTHER" id="PTHR11005">
    <property type="entry name" value="LYSOSOMAL ACID LIPASE-RELATED"/>
    <property type="match status" value="1"/>
</dbReference>
<sequence>MEDIAKTKSSRKSCLKWIIIPSLFLLLAELIIIINTELVPEVTYTFEEHCAAYNYTTETYSVITDDGYILTLYRIPNTGSPVLFLHGLIVTSNSFILNQCTKGPAFVLADQGFDVWLGNFRGTYLSRNHTTLSIDSDEFWDFTFEELYTYDIKAFVKFIKTKSKYQKVSAIGHSMGGVLLSLGLALYPDVYTPDIGLGILFGTPPGKMNCSSYYINYICTDTMQFIFKFLGIKIYMDHIKSTFMAKLSVNFPIISQMLVREIMDFDINGGNTKDIAVYTYRNLGGINVNVLEHMRQFVYNKLENPKRYDYGDKKKNIMKYGSEEVPLIYYKNITTNVAIFNVEYDSIIPREDSLLLKSLIPSSKLVFYKDDYKIDHAGLITSCEQPQMKDVIDVIRLYES</sequence>
<evidence type="ECO:0000259" key="2">
    <source>
        <dbReference type="Pfam" id="PF04083"/>
    </source>
</evidence>
<dbReference type="SUPFAM" id="SSF53474">
    <property type="entry name" value="alpha/beta-Hydrolases"/>
    <property type="match status" value="1"/>
</dbReference>
<dbReference type="EMBL" id="MPUH01000236">
    <property type="protein sequence ID" value="OMJ85459.1"/>
    <property type="molecule type" value="Genomic_DNA"/>
</dbReference>
<dbReference type="Pfam" id="PF04083">
    <property type="entry name" value="Abhydro_lipase"/>
    <property type="match status" value="1"/>
</dbReference>
<reference evidence="3 4" key="1">
    <citation type="submission" date="2016-11" db="EMBL/GenBank/DDBJ databases">
        <title>The macronuclear genome of Stentor coeruleus: a giant cell with tiny introns.</title>
        <authorList>
            <person name="Slabodnick M."/>
            <person name="Ruby J.G."/>
            <person name="Reiff S.B."/>
            <person name="Swart E.C."/>
            <person name="Gosai S."/>
            <person name="Prabakaran S."/>
            <person name="Witkowska E."/>
            <person name="Larue G.E."/>
            <person name="Fisher S."/>
            <person name="Freeman R.M."/>
            <person name="Gunawardena J."/>
            <person name="Chu W."/>
            <person name="Stover N.A."/>
            <person name="Gregory B.D."/>
            <person name="Nowacki M."/>
            <person name="Derisi J."/>
            <person name="Roy S.W."/>
            <person name="Marshall W.F."/>
            <person name="Sood P."/>
        </authorList>
    </citation>
    <scope>NUCLEOTIDE SEQUENCE [LARGE SCALE GENOMIC DNA]</scope>
    <source>
        <strain evidence="3">WM001</strain>
    </source>
</reference>
<keyword evidence="4" id="KW-1185">Reference proteome</keyword>
<dbReference type="AlphaFoldDB" id="A0A1R2C8X7"/>
<gene>
    <name evidence="3" type="ORF">SteCoe_13219</name>
</gene>
<keyword evidence="1" id="KW-0472">Membrane</keyword>
<comment type="caution">
    <text evidence="3">The sequence shown here is derived from an EMBL/GenBank/DDBJ whole genome shotgun (WGS) entry which is preliminary data.</text>
</comment>
<feature type="transmembrane region" description="Helical" evidence="1">
    <location>
        <begin position="14"/>
        <end position="34"/>
    </location>
</feature>
<evidence type="ECO:0000313" key="4">
    <source>
        <dbReference type="Proteomes" id="UP000187209"/>
    </source>
</evidence>
<dbReference type="OrthoDB" id="9974421at2759"/>
<dbReference type="InterPro" id="IPR029058">
    <property type="entry name" value="AB_hydrolase_fold"/>
</dbReference>
<accession>A0A1R2C8X7</accession>
<proteinExistence type="predicted"/>
<evidence type="ECO:0000313" key="3">
    <source>
        <dbReference type="EMBL" id="OMJ85459.1"/>
    </source>
</evidence>